<dbReference type="InterPro" id="IPR001640">
    <property type="entry name" value="Lgt"/>
</dbReference>
<dbReference type="InterPro" id="IPR017937">
    <property type="entry name" value="Thioredoxin_CS"/>
</dbReference>
<dbReference type="PROSITE" id="PS00194">
    <property type="entry name" value="THIOREDOXIN_1"/>
    <property type="match status" value="1"/>
</dbReference>
<dbReference type="CDD" id="cd02966">
    <property type="entry name" value="TlpA_like_family"/>
    <property type="match status" value="1"/>
</dbReference>
<evidence type="ECO:0000313" key="7">
    <source>
        <dbReference type="EMBL" id="MEY1662533.1"/>
    </source>
</evidence>
<dbReference type="Proteomes" id="UP001562065">
    <property type="component" value="Unassembled WGS sequence"/>
</dbReference>
<dbReference type="InterPro" id="IPR036249">
    <property type="entry name" value="Thioredoxin-like_sf"/>
</dbReference>
<dbReference type="PROSITE" id="PS51352">
    <property type="entry name" value="THIOREDOXIN_2"/>
    <property type="match status" value="1"/>
</dbReference>
<dbReference type="PANTHER" id="PTHR42852:SF6">
    <property type="entry name" value="THIOL:DISULFIDE INTERCHANGE PROTEIN DSBE"/>
    <property type="match status" value="1"/>
</dbReference>
<dbReference type="Pfam" id="PF01790">
    <property type="entry name" value="LGT"/>
    <property type="match status" value="1"/>
</dbReference>
<dbReference type="RefSeq" id="WP_369455767.1">
    <property type="nucleotide sequence ID" value="NZ_JBGCUO010000001.1"/>
</dbReference>
<dbReference type="InterPro" id="IPR050553">
    <property type="entry name" value="Thioredoxin_ResA/DsbE_sf"/>
</dbReference>
<dbReference type="EMBL" id="JBGCUO010000001">
    <property type="protein sequence ID" value="MEY1662533.1"/>
    <property type="molecule type" value="Genomic_DNA"/>
</dbReference>
<keyword evidence="5" id="KW-0812">Transmembrane</keyword>
<dbReference type="PANTHER" id="PTHR42852">
    <property type="entry name" value="THIOL:DISULFIDE INTERCHANGE PROTEIN DSBE"/>
    <property type="match status" value="1"/>
</dbReference>
<feature type="transmembrane region" description="Helical" evidence="5">
    <location>
        <begin position="117"/>
        <end position="135"/>
    </location>
</feature>
<organism evidence="7 8">
    <name type="scientific">Isoalcanivorax beigongshangi</name>
    <dbReference type="NCBI Taxonomy" id="3238810"/>
    <lineage>
        <taxon>Bacteria</taxon>
        <taxon>Pseudomonadati</taxon>
        <taxon>Pseudomonadota</taxon>
        <taxon>Gammaproteobacteria</taxon>
        <taxon>Oceanospirillales</taxon>
        <taxon>Alcanivoracaceae</taxon>
        <taxon>Isoalcanivorax</taxon>
    </lineage>
</organism>
<evidence type="ECO:0000256" key="5">
    <source>
        <dbReference type="SAM" id="Phobius"/>
    </source>
</evidence>
<protein>
    <submittedName>
        <fullName evidence="7">TlpA family protein disulfide reductase</fullName>
    </submittedName>
</protein>
<dbReference type="SUPFAM" id="SSF52833">
    <property type="entry name" value="Thioredoxin-like"/>
    <property type="match status" value="1"/>
</dbReference>
<dbReference type="Pfam" id="PF08534">
    <property type="entry name" value="Redoxin"/>
    <property type="match status" value="1"/>
</dbReference>
<keyword evidence="5" id="KW-1133">Transmembrane helix</keyword>
<reference evidence="7 8" key="1">
    <citation type="submission" date="2024-07" db="EMBL/GenBank/DDBJ databases">
        <authorList>
            <person name="Ren Q."/>
        </authorList>
    </citation>
    <scope>NUCLEOTIDE SEQUENCE [LARGE SCALE GENOMIC DNA]</scope>
    <source>
        <strain evidence="7 8">REN37</strain>
    </source>
</reference>
<evidence type="ECO:0000256" key="2">
    <source>
        <dbReference type="ARBA" id="ARBA00022748"/>
    </source>
</evidence>
<feature type="transmembrane region" description="Helical" evidence="5">
    <location>
        <begin position="89"/>
        <end position="105"/>
    </location>
</feature>
<keyword evidence="3" id="KW-1015">Disulfide bond</keyword>
<dbReference type="InterPro" id="IPR013740">
    <property type="entry name" value="Redoxin"/>
</dbReference>
<keyword evidence="5" id="KW-0472">Membrane</keyword>
<keyword evidence="4" id="KW-0676">Redox-active center</keyword>
<evidence type="ECO:0000256" key="1">
    <source>
        <dbReference type="ARBA" id="ARBA00004196"/>
    </source>
</evidence>
<dbReference type="InterPro" id="IPR013766">
    <property type="entry name" value="Thioredoxin_domain"/>
</dbReference>
<comment type="subcellular location">
    <subcellularLocation>
        <location evidence="1">Cell envelope</location>
    </subcellularLocation>
</comment>
<name>A0ABV4AKZ6_9GAMM</name>
<keyword evidence="2" id="KW-0201">Cytochrome c-type biogenesis</keyword>
<dbReference type="Gene3D" id="3.40.30.10">
    <property type="entry name" value="Glutaredoxin"/>
    <property type="match status" value="1"/>
</dbReference>
<accession>A0ABV4AKZ6</accession>
<gene>
    <name evidence="7" type="ORF">AB5I84_10280</name>
</gene>
<evidence type="ECO:0000256" key="4">
    <source>
        <dbReference type="ARBA" id="ARBA00023284"/>
    </source>
</evidence>
<feature type="domain" description="Thioredoxin" evidence="6">
    <location>
        <begin position="136"/>
        <end position="277"/>
    </location>
</feature>
<feature type="transmembrane region" description="Helical" evidence="5">
    <location>
        <begin position="49"/>
        <end position="69"/>
    </location>
</feature>
<evidence type="ECO:0000259" key="6">
    <source>
        <dbReference type="PROSITE" id="PS51352"/>
    </source>
</evidence>
<proteinExistence type="predicted"/>
<feature type="transmembrane region" description="Helical" evidence="5">
    <location>
        <begin position="6"/>
        <end position="28"/>
    </location>
</feature>
<keyword evidence="8" id="KW-1185">Reference proteome</keyword>
<sequence>MNSWSLGPLVISAQQIPVLLTLLVGLLLGWWWQRKAPLVDGQRSLIDRLFTVLWVAAVGARLVFVLRFAATYAAEPWSIIDIRDGGWDWRGGAAGAALALVWITARAGAARALWVRYAVVLGVVMMFSSVVRVALTPEQVTLPTVTLHSFDGESFGSTELLDGRPMVINFWASWCPPCRREMPVLEAAQQALPQYRFVFVNQSEPLAQAQSFLAEAAPGLTDVYQDAYGRLSQELGSQALPTTVFVNAEGVVVTAHLGELSAASLQDRLRRLDPHFEGVTR</sequence>
<evidence type="ECO:0000313" key="8">
    <source>
        <dbReference type="Proteomes" id="UP001562065"/>
    </source>
</evidence>
<comment type="caution">
    <text evidence="7">The sequence shown here is derived from an EMBL/GenBank/DDBJ whole genome shotgun (WGS) entry which is preliminary data.</text>
</comment>
<evidence type="ECO:0000256" key="3">
    <source>
        <dbReference type="ARBA" id="ARBA00023157"/>
    </source>
</evidence>